<feature type="region of interest" description="Disordered" evidence="2">
    <location>
        <begin position="1107"/>
        <end position="1152"/>
    </location>
</feature>
<feature type="region of interest" description="Disordered" evidence="2">
    <location>
        <begin position="306"/>
        <end position="373"/>
    </location>
</feature>
<feature type="region of interest" description="Disordered" evidence="2">
    <location>
        <begin position="1358"/>
        <end position="1410"/>
    </location>
</feature>
<feature type="compositionally biased region" description="Polar residues" evidence="2">
    <location>
        <begin position="1132"/>
        <end position="1142"/>
    </location>
</feature>
<dbReference type="GeneTree" id="ENSGT00390000012397"/>
<feature type="compositionally biased region" description="Polar residues" evidence="2">
    <location>
        <begin position="1446"/>
        <end position="1462"/>
    </location>
</feature>
<feature type="compositionally biased region" description="Polar residues" evidence="2">
    <location>
        <begin position="306"/>
        <end position="321"/>
    </location>
</feature>
<dbReference type="Pfam" id="PF15324">
    <property type="entry name" value="TALPID3"/>
    <property type="match status" value="2"/>
</dbReference>
<dbReference type="GO" id="GO:0007224">
    <property type="term" value="P:smoothened signaling pathway"/>
    <property type="evidence" value="ECO:0007669"/>
    <property type="project" value="InterPro"/>
</dbReference>
<keyword evidence="4" id="KW-1185">Reference proteome</keyword>
<dbReference type="PANTHER" id="PTHR15721:SF2">
    <property type="entry name" value="PROTEIN TALPID3"/>
    <property type="match status" value="1"/>
</dbReference>
<sequence>MKGSEFIPEKKKTLKIPAKRLREVVSPNQGDNLAMLKNELPCVPPALSANKRLPVRTGTSLNGTLHGSSDLTSVRNYHLHPLENPIESESDFSKDVAMQGLPLDKTEESNRQKADDIFISQYTMGQKDALKAVLKQKAQSMPVFKEVKVQLLEDASTEKDAVTQETRTSPSAIDSATTVAAATAAAIATAAPLIKVQSDLEAKVNSVTELLSKLQETDKQLQRVTEQQTSIQNKHEKLHCHDHEKQMNVFMEQHIRHLEKLQQQQIDIQTHFISAALKTSSFQPVTMPPPRAVEMYSVKPDYSHLGSSNLSPHSTFASKQAPSREIEDRGFDKQTSPLETPAPRRFAPVPISKDGKISKRENPGEEKENMEMSGHTGNVRLLEQILNNQDSLTRISESSDKTSLTRSKIEWNPERRERFPSCDEPGTAKVTVQKSDDVLHDLGQKKKETNAVLQPKESLIMSRLADLSQNSIKLQTTSTRSILKDAEKILRGVQNNKKVLEENLEAIVRAKDGAAMYSFINALSSSREMSEKIRIRKTVDEWIKSISAEIQGFLKATTVIQDENCMLQIYGKPVYQGHRSTLKKGPYLRFNSPSPKSKPQRPKVIERVKGTKVKSIRTQTDFYATKPKKIDSKLKHSVTTLPPGDQQYLFSPSREMPTLSGTLEGHLIPMAILLGQTQSNSDSVPPAGVIVNKPHPVTVTTSIPPSTRKTGTEVKKPNIAVVEMKSEKKDPPQLTVQVLPSVDIDSISNGSADVSSSLLSPKESFLPPVNTWIQTPEFTKVDEEEVKFPGTNFDEVIDVIQEEEKCDEIPEYSEPILEFNRSAKVISTKYNGPPFPPVASTFQPTADILDKVIQRKETLENSLIQWVEQEIMSRIISGLFPIQQRAIANVSVSASEASEPLTSDIVEGTSNGALQLFVDAGVPVNSDVISHFVNEALAETIAVMLGDKEAKKQGPVATSVSGDVSTSETYLPARVCTPVATPQPTPPRSPSSPPKELVLIKTPDSSPCDSDRDVAFPVKEIFAEKGNDMPTVTLVNTPTVTPATTPPPATALTPTLSEISIDKLKISSQELPKPWGDGDLPLEEENPNSLREELHPRAIVMSVAKDEEPESMAFPAQPAPPKPVPLMPLPASTKTPSPIQRPSSDSSTMGSSLSFTVTETETLDRPISEGEILFDCGQKVAPKLLGDGLYLTNLNDSLSSTLHDAHEMEDDPPSEGQVIRMPHKNFHGDAILSLLVKQNQESLVSQQTVCRSEDLESSVGELSEGQRPRLTAAAAVNVLMGHSVHMQQPVANAESLDQKHALKPLSQQFDMVTGGVHEDSCASHGPMSLGELELQPDSHLALPTRLLTAQAKDVKLSEAAEDYSQHQQKQDQDVKQVEHKPAQSRIIRVRSKSDISLSQQQASPDDMDQTQIEPSLYLTTVFTGGKAVPLFTSQASPARMSVTLPTVNLEDGSQSPSISSMQGDPESSGADTF</sequence>
<feature type="coiled-coil region" evidence="1">
    <location>
        <begin position="197"/>
        <end position="234"/>
    </location>
</feature>
<feature type="compositionally biased region" description="Basic and acidic residues" evidence="2">
    <location>
        <begin position="1368"/>
        <end position="1381"/>
    </location>
</feature>
<reference evidence="3 4" key="2">
    <citation type="journal article" date="2018" name="Annu Rev Anim Biosci">
        <title>Bat Biology, Genomes, and the Bat1K Project: To Generate Chromosome-Level Genomes for All Living Bat Species.</title>
        <authorList>
            <person name="Teeling E.C."/>
            <person name="Vernes S.C."/>
            <person name="Davalos L.M."/>
            <person name="Ray D.A."/>
            <person name="Gilbert M.T.P."/>
            <person name="Myers E."/>
        </authorList>
    </citation>
    <scope>NUCLEOTIDE SEQUENCE</scope>
</reference>
<keyword evidence="1" id="KW-0175">Coiled coil</keyword>
<feature type="coiled-coil region" evidence="1">
    <location>
        <begin position="483"/>
        <end position="510"/>
    </location>
</feature>
<evidence type="ECO:0000256" key="2">
    <source>
        <dbReference type="SAM" id="MobiDB-lite"/>
    </source>
</evidence>
<organism evidence="3 4">
    <name type="scientific">Rhinolophus ferrumequinum</name>
    <name type="common">Greater horseshoe bat</name>
    <dbReference type="NCBI Taxonomy" id="59479"/>
    <lineage>
        <taxon>Eukaryota</taxon>
        <taxon>Metazoa</taxon>
        <taxon>Chordata</taxon>
        <taxon>Craniata</taxon>
        <taxon>Vertebrata</taxon>
        <taxon>Euteleostomi</taxon>
        <taxon>Mammalia</taxon>
        <taxon>Eutheria</taxon>
        <taxon>Laurasiatheria</taxon>
        <taxon>Chiroptera</taxon>
        <taxon>Yinpterochiroptera</taxon>
        <taxon>Rhinolophoidea</taxon>
        <taxon>Rhinolophidae</taxon>
        <taxon>Rhinolophinae</taxon>
        <taxon>Rhinolophus</taxon>
    </lineage>
</organism>
<feature type="compositionally biased region" description="Polar residues" evidence="2">
    <location>
        <begin position="1394"/>
        <end position="1410"/>
    </location>
</feature>
<feature type="compositionally biased region" description="Basic and acidic residues" evidence="2">
    <location>
        <begin position="353"/>
        <end position="370"/>
    </location>
</feature>
<reference evidence="3" key="5">
    <citation type="submission" date="2025-09" db="UniProtKB">
        <authorList>
            <consortium name="Ensembl"/>
        </authorList>
    </citation>
    <scope>IDENTIFICATION</scope>
</reference>
<reference evidence="3" key="4">
    <citation type="submission" date="2025-08" db="UniProtKB">
        <authorList>
            <consortium name="Ensembl"/>
        </authorList>
    </citation>
    <scope>IDENTIFICATION</scope>
</reference>
<gene>
    <name evidence="3" type="primary">KIAA0586</name>
</gene>
<dbReference type="InterPro" id="IPR029246">
    <property type="entry name" value="TALPID3"/>
</dbReference>
<proteinExistence type="predicted"/>
<evidence type="ECO:0000313" key="3">
    <source>
        <dbReference type="Ensembl" id="ENSRFEP00010006182.1"/>
    </source>
</evidence>
<feature type="compositionally biased region" description="Pro residues" evidence="2">
    <location>
        <begin position="1117"/>
        <end position="1128"/>
    </location>
</feature>
<feature type="region of interest" description="Disordered" evidence="2">
    <location>
        <begin position="974"/>
        <end position="1012"/>
    </location>
</feature>
<feature type="region of interest" description="Disordered" evidence="2">
    <location>
        <begin position="1446"/>
        <end position="1473"/>
    </location>
</feature>
<feature type="compositionally biased region" description="Pro residues" evidence="2">
    <location>
        <begin position="981"/>
        <end position="993"/>
    </location>
</feature>
<dbReference type="PANTHER" id="PTHR15721">
    <property type="entry name" value="KIAA0586 PROTEIN"/>
    <property type="match status" value="1"/>
</dbReference>
<dbReference type="GO" id="GO:0036064">
    <property type="term" value="C:ciliary basal body"/>
    <property type="evidence" value="ECO:0007669"/>
    <property type="project" value="TreeGrafter"/>
</dbReference>
<evidence type="ECO:0000256" key="1">
    <source>
        <dbReference type="SAM" id="Coils"/>
    </source>
</evidence>
<dbReference type="Ensembl" id="ENSRFET00010006777.1">
    <property type="protein sequence ID" value="ENSRFEP00010006182.1"/>
    <property type="gene ID" value="ENSRFEG00010004194.1"/>
</dbReference>
<reference evidence="3 4" key="1">
    <citation type="journal article" date="2015" name="Annu Rev Anim Biosci">
        <title>The Genome 10K Project: a way forward.</title>
        <authorList>
            <person name="Koepfli K.P."/>
            <person name="Paten B."/>
            <person name="O'Brien S.J."/>
            <person name="Koepfli K.P."/>
            <person name="Paten B."/>
            <person name="Antunes A."/>
            <person name="Belov K."/>
            <person name="Bustamante C."/>
            <person name="Castoe T.A."/>
            <person name="Clawson H."/>
            <person name="Crawford A.J."/>
            <person name="Diekhans M."/>
            <person name="Distel D."/>
            <person name="Durbin R."/>
            <person name="Earl D."/>
            <person name="Fujita M.K."/>
            <person name="Gamble T."/>
            <person name="Georges A."/>
            <person name="Gemmell N."/>
            <person name="Gilbert M.T."/>
            <person name="Graves J.M."/>
            <person name="Green R.E."/>
            <person name="Hickey G."/>
            <person name="Jarvis E.D."/>
            <person name="Johnson W."/>
            <person name="Komissarov A."/>
            <person name="Korf I."/>
            <person name="Kuhn R."/>
            <person name="Larkin D.M."/>
            <person name="Lewin H."/>
            <person name="Lopez J.V."/>
            <person name="Ma J."/>
            <person name="Marques-Bonet T."/>
            <person name="Miller W."/>
            <person name="Murphy R."/>
            <person name="Pevzner P."/>
            <person name="Shapiro B."/>
            <person name="Steiner C."/>
            <person name="Tamazian G."/>
            <person name="Venkatesh B."/>
            <person name="Wang J."/>
            <person name="Wayne R."/>
            <person name="Wiley E."/>
            <person name="Yang H."/>
            <person name="Zhang G."/>
            <person name="Haussler D."/>
            <person name="Ryder O."/>
            <person name="O'Brien S.J."/>
        </authorList>
    </citation>
    <scope>NUCLEOTIDE SEQUENCE</scope>
</reference>
<dbReference type="Proteomes" id="UP000472240">
    <property type="component" value="Chromosome 6"/>
</dbReference>
<feature type="compositionally biased region" description="Basic and acidic residues" evidence="2">
    <location>
        <begin position="322"/>
        <end position="332"/>
    </location>
</feature>
<protein>
    <submittedName>
        <fullName evidence="3">KIAA0586</fullName>
    </submittedName>
</protein>
<name>A0A671E6M3_RHIFE</name>
<dbReference type="GO" id="GO:0005814">
    <property type="term" value="C:centriole"/>
    <property type="evidence" value="ECO:0007669"/>
    <property type="project" value="TreeGrafter"/>
</dbReference>
<accession>A0A671E6M3</accession>
<feature type="compositionally biased region" description="Low complexity" evidence="2">
    <location>
        <begin position="1143"/>
        <end position="1152"/>
    </location>
</feature>
<reference evidence="4" key="3">
    <citation type="submission" date="2018-12" db="EMBL/GenBank/DDBJ databases">
        <title>G10K-VGP greater horseshoe bat female genome, primary haplotype.</title>
        <authorList>
            <person name="Teeling E."/>
            <person name="Myers G."/>
            <person name="Vernes S."/>
            <person name="Pippel M."/>
            <person name="Winkler S."/>
            <person name="Fedrigo O."/>
            <person name="Rhie A."/>
            <person name="Koren S."/>
            <person name="Phillippy A."/>
            <person name="Lewin H."/>
            <person name="Damas J."/>
            <person name="Howe K."/>
            <person name="Mountcastle J."/>
            <person name="Jarvis E.D."/>
        </authorList>
    </citation>
    <scope>NUCLEOTIDE SEQUENCE [LARGE SCALE GENOMIC DNA]</scope>
</reference>
<evidence type="ECO:0000313" key="4">
    <source>
        <dbReference type="Proteomes" id="UP000472240"/>
    </source>
</evidence>